<reference evidence="2 3" key="1">
    <citation type="submission" date="2024-06" db="EMBL/GenBank/DDBJ databases">
        <title>The Natural Products Discovery Center: Release of the First 8490 Sequenced Strains for Exploring Actinobacteria Biosynthetic Diversity.</title>
        <authorList>
            <person name="Kalkreuter E."/>
            <person name="Kautsar S.A."/>
            <person name="Yang D."/>
            <person name="Bader C.D."/>
            <person name="Teijaro C.N."/>
            <person name="Fluegel L."/>
            <person name="Davis C.M."/>
            <person name="Simpson J.R."/>
            <person name="Lauterbach L."/>
            <person name="Steele A.D."/>
            <person name="Gui C."/>
            <person name="Meng S."/>
            <person name="Li G."/>
            <person name="Viehrig K."/>
            <person name="Ye F."/>
            <person name="Su P."/>
            <person name="Kiefer A.F."/>
            <person name="Nichols A."/>
            <person name="Cepeda A.J."/>
            <person name="Yan W."/>
            <person name="Fan B."/>
            <person name="Jiang Y."/>
            <person name="Adhikari A."/>
            <person name="Zheng C.-J."/>
            <person name="Schuster L."/>
            <person name="Cowan T.M."/>
            <person name="Smanski M.J."/>
            <person name="Chevrette M.G."/>
            <person name="De Carvalho L.P.S."/>
            <person name="Shen B."/>
        </authorList>
    </citation>
    <scope>NUCLEOTIDE SEQUENCE [LARGE SCALE GENOMIC DNA]</scope>
    <source>
        <strain evidence="2 3">NPDC000155</strain>
    </source>
</reference>
<dbReference type="SUPFAM" id="SSF47598">
    <property type="entry name" value="Ribbon-helix-helix"/>
    <property type="match status" value="1"/>
</dbReference>
<organism evidence="2 3">
    <name type="scientific">Streptomyces lanatus</name>
    <dbReference type="NCBI Taxonomy" id="66900"/>
    <lineage>
        <taxon>Bacteria</taxon>
        <taxon>Bacillati</taxon>
        <taxon>Actinomycetota</taxon>
        <taxon>Actinomycetes</taxon>
        <taxon>Kitasatosporales</taxon>
        <taxon>Streptomycetaceae</taxon>
        <taxon>Streptomyces</taxon>
    </lineage>
</organism>
<evidence type="ECO:0008006" key="4">
    <source>
        <dbReference type="Google" id="ProtNLM"/>
    </source>
</evidence>
<name>A0ABV1XXS8_9ACTN</name>
<dbReference type="EMBL" id="JBEPFB010000013">
    <property type="protein sequence ID" value="MER7376210.1"/>
    <property type="molecule type" value="Genomic_DNA"/>
</dbReference>
<dbReference type="Gene3D" id="1.10.1220.10">
    <property type="entry name" value="Met repressor-like"/>
    <property type="match status" value="1"/>
</dbReference>
<proteinExistence type="predicted"/>
<evidence type="ECO:0000313" key="3">
    <source>
        <dbReference type="Proteomes" id="UP001486207"/>
    </source>
</evidence>
<sequence length="164" mass="17703">MKLTPYVDNLRREFLATAAATGEEPHALAERLLASLDASVRLTLLEVLSAATDEISREFAPGSVDIRLQGLDPSFVVTQAPAEAVPEDMPAPSATDPQGEGVPARINFRVPGPLKTRIEEAARQSGLSVNAWLVRAVNDTLHTAPSHPQRRPSSGQRHVTGWVR</sequence>
<evidence type="ECO:0000313" key="2">
    <source>
        <dbReference type="EMBL" id="MER7376210.1"/>
    </source>
</evidence>
<dbReference type="Proteomes" id="UP001486207">
    <property type="component" value="Unassembled WGS sequence"/>
</dbReference>
<gene>
    <name evidence="2" type="ORF">ABT384_26625</name>
</gene>
<dbReference type="InterPro" id="IPR013321">
    <property type="entry name" value="Arc_rbn_hlx_hlx"/>
</dbReference>
<comment type="caution">
    <text evidence="2">The sequence shown here is derived from an EMBL/GenBank/DDBJ whole genome shotgun (WGS) entry which is preliminary data.</text>
</comment>
<dbReference type="InterPro" id="IPR010985">
    <property type="entry name" value="Ribbon_hlx_hlx"/>
</dbReference>
<protein>
    <recommendedName>
        <fullName evidence="4">Toxin-antitoxin system HicB family antitoxin</fullName>
    </recommendedName>
</protein>
<keyword evidence="3" id="KW-1185">Reference proteome</keyword>
<evidence type="ECO:0000256" key="1">
    <source>
        <dbReference type="SAM" id="MobiDB-lite"/>
    </source>
</evidence>
<feature type="region of interest" description="Disordered" evidence="1">
    <location>
        <begin position="83"/>
        <end position="106"/>
    </location>
</feature>
<dbReference type="RefSeq" id="WP_190073209.1">
    <property type="nucleotide sequence ID" value="NZ_BNBM01000013.1"/>
</dbReference>
<accession>A0ABV1XXS8</accession>
<feature type="region of interest" description="Disordered" evidence="1">
    <location>
        <begin position="143"/>
        <end position="164"/>
    </location>
</feature>